<evidence type="ECO:0000313" key="1">
    <source>
        <dbReference type="EMBL" id="SFU61098.1"/>
    </source>
</evidence>
<protein>
    <submittedName>
        <fullName evidence="1">Uncharacterized protein</fullName>
    </submittedName>
</protein>
<evidence type="ECO:0000313" key="2">
    <source>
        <dbReference type="Proteomes" id="UP000182649"/>
    </source>
</evidence>
<dbReference type="EMBL" id="FPBZ01000010">
    <property type="protein sequence ID" value="SFU61098.1"/>
    <property type="molecule type" value="Genomic_DNA"/>
</dbReference>
<dbReference type="Proteomes" id="UP000182649">
    <property type="component" value="Unassembled WGS sequence"/>
</dbReference>
<accession>A0A1I7HKA5</accession>
<sequence length="60" mass="7090">MKNNRPTTTTEKITIYEITLPFLNSMYDEFKELSKKKPDAAVSKNKINMVNRLLEKMRLL</sequence>
<name>A0A1I7HKA5_9PROT</name>
<dbReference type="AlphaFoldDB" id="A0A1I7HKA5"/>
<reference evidence="1 2" key="1">
    <citation type="submission" date="2016-10" db="EMBL/GenBank/DDBJ databases">
        <authorList>
            <person name="de Groot N.N."/>
        </authorList>
    </citation>
    <scope>NUCLEOTIDE SEQUENCE [LARGE SCALE GENOMIC DNA]</scope>
    <source>
        <strain evidence="1 2">Nl14</strain>
    </source>
</reference>
<proteinExistence type="predicted"/>
<gene>
    <name evidence="1" type="ORF">SAMN05216417_11018</name>
</gene>
<organism evidence="1 2">
    <name type="scientific">Nitrosospira multiformis</name>
    <dbReference type="NCBI Taxonomy" id="1231"/>
    <lineage>
        <taxon>Bacteria</taxon>
        <taxon>Pseudomonadati</taxon>
        <taxon>Pseudomonadota</taxon>
        <taxon>Betaproteobacteria</taxon>
        <taxon>Nitrosomonadales</taxon>
        <taxon>Nitrosomonadaceae</taxon>
        <taxon>Nitrosospira</taxon>
    </lineage>
</organism>